<name>A0ACB8Y3P4_ARCLA</name>
<comment type="caution">
    <text evidence="1">The sequence shown here is derived from an EMBL/GenBank/DDBJ whole genome shotgun (WGS) entry which is preliminary data.</text>
</comment>
<evidence type="ECO:0000313" key="1">
    <source>
        <dbReference type="EMBL" id="KAI3678396.1"/>
    </source>
</evidence>
<protein>
    <submittedName>
        <fullName evidence="1">Uncharacterized protein</fullName>
    </submittedName>
</protein>
<sequence>MDEELLELQRQFESAQQAKSSIRLSERNVVELVQKLRQLNIIDFDLLHTVSGKEYITPEHLRIEIVSEIKKLGRVSLIDLADTIGVDLYHVEKQAQIVVADDSLLMLINGEIISDWYWNNVCEEINDRLQECSQIALAEIAAQLQVGSELLVTVLEPRLGTRIKGRLEGGQLYTPAYVARVNAMVRGAARGITVPMNLSALWGSLQLLLQEMDGASGVAVEGSFFQSMFNGLVKEGQVLGSVRAGVHWTPSVFAIAQKECVDSFFSQNSVVSYEALHKLGITQPIQFLQSRYPEGIPLVTLFVHPSTVEMLDAAVEDAIERGSWIDSLSVLPTSFVPQDANKMLSLCPSVQTALKANKALILGDSYVFSTGFVKDLYERMEKDLDTISFSGPSSTGLADDWHVTKVAKSGQETSGTPADFNDTSSESGSNKQAADRGSKKKKGKPNTNTKTGAVDNSSDNQESVPAKSKKNQKKGKVTSSSLGSDSKSNTKKDVDKIKEESLGIFSEDELCRRITELVPDFEEQGIDPETVLVPLASHLRPMLLNAWNERRKAALTDNGQKIKRVLDNLQKKLDESSLNMQLYEKGLDLFEDNPSTSGLLHRHLLRTTAAPMVDMLLSNMDMLNKLKNGLDVQDTDNPESISLSSGDRIALAKKFDGPLSAKAIAVVEALEGKRVEAYMTTLRALADECGLTVKKLDKKLERTLLHSYRKDLSAQVSAETDPVAILPKVVSLLYIQFYARALQAPGRTISVAISKLKDKLDDSAYKTLEEYHAATVTLLTLISASTGDEEDCTSDRTLSKKELLERLMPALKALVSRPSQ</sequence>
<evidence type="ECO:0000313" key="2">
    <source>
        <dbReference type="Proteomes" id="UP001055879"/>
    </source>
</evidence>
<keyword evidence="2" id="KW-1185">Reference proteome</keyword>
<dbReference type="EMBL" id="CM042060">
    <property type="protein sequence ID" value="KAI3678396.1"/>
    <property type="molecule type" value="Genomic_DNA"/>
</dbReference>
<reference evidence="2" key="1">
    <citation type="journal article" date="2022" name="Mol. Ecol. Resour.">
        <title>The genomes of chicory, endive, great burdock and yacon provide insights into Asteraceae palaeo-polyploidization history and plant inulin production.</title>
        <authorList>
            <person name="Fan W."/>
            <person name="Wang S."/>
            <person name="Wang H."/>
            <person name="Wang A."/>
            <person name="Jiang F."/>
            <person name="Liu H."/>
            <person name="Zhao H."/>
            <person name="Xu D."/>
            <person name="Zhang Y."/>
        </authorList>
    </citation>
    <scope>NUCLEOTIDE SEQUENCE [LARGE SCALE GENOMIC DNA]</scope>
    <source>
        <strain evidence="2">cv. Niubang</strain>
    </source>
</reference>
<dbReference type="Proteomes" id="UP001055879">
    <property type="component" value="Linkage Group LG14"/>
</dbReference>
<accession>A0ACB8Y3P4</accession>
<reference evidence="1 2" key="2">
    <citation type="journal article" date="2022" name="Mol. Ecol. Resour.">
        <title>The genomes of chicory, endive, great burdock and yacon provide insights into Asteraceae paleo-polyploidization history and plant inulin production.</title>
        <authorList>
            <person name="Fan W."/>
            <person name="Wang S."/>
            <person name="Wang H."/>
            <person name="Wang A."/>
            <person name="Jiang F."/>
            <person name="Liu H."/>
            <person name="Zhao H."/>
            <person name="Xu D."/>
            <person name="Zhang Y."/>
        </authorList>
    </citation>
    <scope>NUCLEOTIDE SEQUENCE [LARGE SCALE GENOMIC DNA]</scope>
    <source>
        <strain evidence="2">cv. Niubang</strain>
    </source>
</reference>
<proteinExistence type="predicted"/>
<organism evidence="1 2">
    <name type="scientific">Arctium lappa</name>
    <name type="common">Greater burdock</name>
    <name type="synonym">Lappa major</name>
    <dbReference type="NCBI Taxonomy" id="4217"/>
    <lineage>
        <taxon>Eukaryota</taxon>
        <taxon>Viridiplantae</taxon>
        <taxon>Streptophyta</taxon>
        <taxon>Embryophyta</taxon>
        <taxon>Tracheophyta</taxon>
        <taxon>Spermatophyta</taxon>
        <taxon>Magnoliopsida</taxon>
        <taxon>eudicotyledons</taxon>
        <taxon>Gunneridae</taxon>
        <taxon>Pentapetalae</taxon>
        <taxon>asterids</taxon>
        <taxon>campanulids</taxon>
        <taxon>Asterales</taxon>
        <taxon>Asteraceae</taxon>
        <taxon>Carduoideae</taxon>
        <taxon>Cardueae</taxon>
        <taxon>Arctiinae</taxon>
        <taxon>Arctium</taxon>
    </lineage>
</organism>
<gene>
    <name evidence="1" type="ORF">L6452_37686</name>
</gene>